<sequence length="1246" mass="135042">MSVSSEVLVSQGWATNANKTNKLKGAVLVDKLISDLQDTRQAENRNKLVSIQLSAVSISYLLRQFTAHIPYKIGVDPSQEQLIQIGGINAPALPSPETGTGTEVDGDNDEFDITVSNLGVSSSLTAGSSLNFFGRRTQSSTSASISTRDNQAGPAEPAAHGLIEDEVDPLEFVSALLTLHELLKSVQHLRLTGKQWPKRDKDDIPSSSNSNRSTLVGPIELDPIVDLSLFPNVSILEIEAVPPEAIRNFSTVFPKLRLLKFERAGIFSIPNLFPTSSSLPLLTHLKCSMCALDELSGINFNPPPLKSLSKLQSLNLSRNNLLNHTTALAGLSSLVNLEKVDLSYNFLSTMEGANGMLGNIKVLLLTGNRLTSGKGLEKLYAVEYLAIDDNRIHALADIAGIAKLPCLSDLDLKNNPFCDSNYRIAILDLFRSHRGGVTESIPNTNLHSLLLPTLDRVPANKKELQALKNLTFAPVVAVPEPSIDGSVSASVSVSSLVTDDTGVWRHTAGSSSSIATDIVEANAMIVGKKKKKNRKKAQIEDDEMPLPSVRSPSSDPALSSFSTGSMGVILNEGGLENSAVSPTADADKEDEAVTIAAANRRDARKKRRSKMADKMSALRSTLTALEDVDEGGDQNERASEATPEDDNSEAAKVTAPEVAAPEVASPDAAPVKAPEANTASYSNPSYPAPADLIVVKAGELTLETTGICDNVNTDSAFASASDTAPNCISYEPKRVKKKKKKKKKILRPEVTEAEVIDDPFNYLNGLGTEQSSLPLPPPASVSVSTASGAMPNLPVEPSTASLDHPATPDRRPPQPESKSSIKPTPNKNINARNDDSIHSQDSTDFLEEFWSAGVEGASIASVEKERRRGSSNAIMFTGGDNLEDDQSVASSDLNVYYGNPRHKNLIIKENLTLYFREQVFNDITATPWMEALDGEKWSGMEKEKVIEVYVENIVGVGGRGVPANIVVQRGFHGDAVGSYDSGVRCCVVVTSGSIYFVAYDNAMDGRFVNDGPNMIKPRCYKRHGLETLTWCRIGFFFQRLLLTFEDASSRFFSYNILTTSKVACYSILKVLTPVANEVKSEDATGNGKKVRIDNDDRFVLDTFHKMCTEPTRSSEGNSLGTVIHYGITLQQWKSGGRNPVRRAVFVTDVDIFLVDENYNGDGSYSGGFTTFEPGTVEEGAVSFRLVDTGDLASITEVRPADENPKMITICFKQKSMVKRPHKWRLVLRDAEAAEKLVEIVRGLMTS</sequence>
<evidence type="ECO:0000313" key="7">
    <source>
        <dbReference type="Proteomes" id="UP001165065"/>
    </source>
</evidence>
<comment type="subcellular location">
    <subcellularLocation>
        <location evidence="1">Cytoplasm</location>
    </subcellularLocation>
</comment>
<keyword evidence="7" id="KW-1185">Reference proteome</keyword>
<dbReference type="AlphaFoldDB" id="A0A9W7GEZ3"/>
<feature type="region of interest" description="Disordered" evidence="5">
    <location>
        <begin position="768"/>
        <end position="838"/>
    </location>
</feature>
<dbReference type="PANTHER" id="PTHR15454">
    <property type="entry name" value="NISCHARIN RELATED"/>
    <property type="match status" value="1"/>
</dbReference>
<dbReference type="EMBL" id="BRYA01000171">
    <property type="protein sequence ID" value="GMI42398.1"/>
    <property type="molecule type" value="Genomic_DNA"/>
</dbReference>
<evidence type="ECO:0000256" key="1">
    <source>
        <dbReference type="ARBA" id="ARBA00004496"/>
    </source>
</evidence>
<dbReference type="PANTHER" id="PTHR15454:SF69">
    <property type="entry name" value="SERINE_THREONINE-PROTEIN KINASE 11-INTERACTING PROTEIN"/>
    <property type="match status" value="1"/>
</dbReference>
<proteinExistence type="predicted"/>
<gene>
    <name evidence="6" type="ORF">TrCOL_g11594</name>
</gene>
<evidence type="ECO:0000256" key="5">
    <source>
        <dbReference type="SAM" id="MobiDB-lite"/>
    </source>
</evidence>
<accession>A0A9W7GEZ3</accession>
<protein>
    <submittedName>
        <fullName evidence="6">Uncharacterized protein</fullName>
    </submittedName>
</protein>
<organism evidence="6 7">
    <name type="scientific">Triparma columacea</name>
    <dbReference type="NCBI Taxonomy" id="722753"/>
    <lineage>
        <taxon>Eukaryota</taxon>
        <taxon>Sar</taxon>
        <taxon>Stramenopiles</taxon>
        <taxon>Ochrophyta</taxon>
        <taxon>Bolidophyceae</taxon>
        <taxon>Parmales</taxon>
        <taxon>Triparmaceae</taxon>
        <taxon>Triparma</taxon>
    </lineage>
</organism>
<feature type="compositionally biased region" description="Low complexity" evidence="5">
    <location>
        <begin position="548"/>
        <end position="562"/>
    </location>
</feature>
<feature type="region of interest" description="Disordered" evidence="5">
    <location>
        <begin position="578"/>
        <end position="686"/>
    </location>
</feature>
<keyword evidence="4" id="KW-0677">Repeat</keyword>
<dbReference type="SUPFAM" id="SSF52058">
    <property type="entry name" value="L domain-like"/>
    <property type="match status" value="1"/>
</dbReference>
<evidence type="ECO:0000256" key="3">
    <source>
        <dbReference type="ARBA" id="ARBA00022614"/>
    </source>
</evidence>
<dbReference type="OrthoDB" id="430293at2759"/>
<feature type="compositionally biased region" description="Low complexity" evidence="5">
    <location>
        <begin position="650"/>
        <end position="671"/>
    </location>
</feature>
<keyword evidence="3" id="KW-0433">Leucine-rich repeat</keyword>
<comment type="caution">
    <text evidence="6">The sequence shown here is derived from an EMBL/GenBank/DDBJ whole genome shotgun (WGS) entry which is preliminary data.</text>
</comment>
<dbReference type="Gene3D" id="3.80.10.10">
    <property type="entry name" value="Ribonuclease Inhibitor"/>
    <property type="match status" value="2"/>
</dbReference>
<dbReference type="InterPro" id="IPR032675">
    <property type="entry name" value="LRR_dom_sf"/>
</dbReference>
<evidence type="ECO:0000313" key="6">
    <source>
        <dbReference type="EMBL" id="GMI42398.1"/>
    </source>
</evidence>
<name>A0A9W7GEZ3_9STRA</name>
<evidence type="ECO:0000256" key="2">
    <source>
        <dbReference type="ARBA" id="ARBA00022490"/>
    </source>
</evidence>
<evidence type="ECO:0000256" key="4">
    <source>
        <dbReference type="ARBA" id="ARBA00022737"/>
    </source>
</evidence>
<keyword evidence="2" id="KW-0963">Cytoplasm</keyword>
<dbReference type="Proteomes" id="UP001165065">
    <property type="component" value="Unassembled WGS sequence"/>
</dbReference>
<reference evidence="7" key="1">
    <citation type="journal article" date="2023" name="Commun. Biol.">
        <title>Genome analysis of Parmales, the sister group of diatoms, reveals the evolutionary specialization of diatoms from phago-mixotrophs to photoautotrophs.</title>
        <authorList>
            <person name="Ban H."/>
            <person name="Sato S."/>
            <person name="Yoshikawa S."/>
            <person name="Yamada K."/>
            <person name="Nakamura Y."/>
            <person name="Ichinomiya M."/>
            <person name="Sato N."/>
            <person name="Blanc-Mathieu R."/>
            <person name="Endo H."/>
            <person name="Kuwata A."/>
            <person name="Ogata H."/>
        </authorList>
    </citation>
    <scope>NUCLEOTIDE SEQUENCE [LARGE SCALE GENOMIC DNA]</scope>
</reference>
<dbReference type="GO" id="GO:0005737">
    <property type="term" value="C:cytoplasm"/>
    <property type="evidence" value="ECO:0007669"/>
    <property type="project" value="UniProtKB-SubCell"/>
</dbReference>
<feature type="compositionally biased region" description="Polar residues" evidence="5">
    <location>
        <begin position="816"/>
        <end position="831"/>
    </location>
</feature>
<feature type="region of interest" description="Disordered" evidence="5">
    <location>
        <begin position="529"/>
        <end position="565"/>
    </location>
</feature>